<protein>
    <submittedName>
        <fullName evidence="1">Uncharacterized protein</fullName>
    </submittedName>
</protein>
<proteinExistence type="predicted"/>
<organism evidence="1 2">
    <name type="scientific">Pedobacter polaris</name>
    <dbReference type="NCBI Taxonomy" id="2571273"/>
    <lineage>
        <taxon>Bacteria</taxon>
        <taxon>Pseudomonadati</taxon>
        <taxon>Bacteroidota</taxon>
        <taxon>Sphingobacteriia</taxon>
        <taxon>Sphingobacteriales</taxon>
        <taxon>Sphingobacteriaceae</taxon>
        <taxon>Pedobacter</taxon>
    </lineage>
</organism>
<dbReference type="EMBL" id="SWBR01000001">
    <property type="protein sequence ID" value="TKC12351.1"/>
    <property type="molecule type" value="Genomic_DNA"/>
</dbReference>
<gene>
    <name evidence="1" type="ORF">FA048_01655</name>
</gene>
<sequence>MKTITIRGEFPNSGNNSLRLLVYSNDFPAKSDDFTKLYKKSFEEKITGMGDKSIYHIGLGGRTTGEIKISITGDFDNPNPIVEIVETGFVRAFTIKTL</sequence>
<accession>A0A4U1CT69</accession>
<dbReference type="OrthoDB" id="1494796at2"/>
<dbReference type="AlphaFoldDB" id="A0A4U1CT69"/>
<name>A0A4U1CT69_9SPHI</name>
<comment type="caution">
    <text evidence="1">The sequence shown here is derived from an EMBL/GenBank/DDBJ whole genome shotgun (WGS) entry which is preliminary data.</text>
</comment>
<evidence type="ECO:0000313" key="2">
    <source>
        <dbReference type="Proteomes" id="UP000309488"/>
    </source>
</evidence>
<evidence type="ECO:0000313" key="1">
    <source>
        <dbReference type="EMBL" id="TKC12351.1"/>
    </source>
</evidence>
<reference evidence="1 2" key="1">
    <citation type="submission" date="2019-04" db="EMBL/GenBank/DDBJ databases">
        <title>Pedobacter sp. RP-3-22 sp. nov., isolated from Arctic soil.</title>
        <authorList>
            <person name="Dahal R.H."/>
            <person name="Kim D.-U."/>
        </authorList>
    </citation>
    <scope>NUCLEOTIDE SEQUENCE [LARGE SCALE GENOMIC DNA]</scope>
    <source>
        <strain evidence="1 2">RP-3-22</strain>
    </source>
</reference>
<dbReference type="Proteomes" id="UP000309488">
    <property type="component" value="Unassembled WGS sequence"/>
</dbReference>
<keyword evidence="2" id="KW-1185">Reference proteome</keyword>
<dbReference type="RefSeq" id="WP_136838314.1">
    <property type="nucleotide sequence ID" value="NZ_SWBR01000001.1"/>
</dbReference>